<dbReference type="InterPro" id="IPR016192">
    <property type="entry name" value="APOBEC/CMP_deaminase_Zn-bd"/>
</dbReference>
<evidence type="ECO:0000313" key="6">
    <source>
        <dbReference type="EMBL" id="PIR13990.1"/>
    </source>
</evidence>
<dbReference type="GO" id="GO:0072527">
    <property type="term" value="P:pyrimidine-containing compound metabolic process"/>
    <property type="evidence" value="ECO:0007669"/>
    <property type="project" value="UniProtKB-ARBA"/>
</dbReference>
<comment type="caution">
    <text evidence="6">The sequence shown here is derived from an EMBL/GenBank/DDBJ whole genome shotgun (WGS) entry which is preliminary data.</text>
</comment>
<evidence type="ECO:0000256" key="2">
    <source>
        <dbReference type="ARBA" id="ARBA00022723"/>
    </source>
</evidence>
<dbReference type="GO" id="GO:0005829">
    <property type="term" value="C:cytosol"/>
    <property type="evidence" value="ECO:0007669"/>
    <property type="project" value="TreeGrafter"/>
</dbReference>
<evidence type="ECO:0000313" key="7">
    <source>
        <dbReference type="Proteomes" id="UP000230869"/>
    </source>
</evidence>
<evidence type="ECO:0000256" key="1">
    <source>
        <dbReference type="ARBA" id="ARBA00006576"/>
    </source>
</evidence>
<evidence type="ECO:0000256" key="3">
    <source>
        <dbReference type="ARBA" id="ARBA00022801"/>
    </source>
</evidence>
<dbReference type="Gene3D" id="3.40.140.10">
    <property type="entry name" value="Cytidine Deaminase, domain 2"/>
    <property type="match status" value="1"/>
</dbReference>
<dbReference type="SUPFAM" id="SSF53927">
    <property type="entry name" value="Cytidine deaminase-like"/>
    <property type="match status" value="1"/>
</dbReference>
<gene>
    <name evidence="6" type="ORF">COV49_00350</name>
</gene>
<dbReference type="InterPro" id="IPR002125">
    <property type="entry name" value="CMP_dCMP_dom"/>
</dbReference>
<dbReference type="EMBL" id="PCWW01000008">
    <property type="protein sequence ID" value="PIR13990.1"/>
    <property type="molecule type" value="Genomic_DNA"/>
</dbReference>
<proteinExistence type="inferred from homology"/>
<dbReference type="PROSITE" id="PS51747">
    <property type="entry name" value="CYT_DCMP_DEAMINASES_2"/>
    <property type="match status" value="1"/>
</dbReference>
<dbReference type="GO" id="GO:0055086">
    <property type="term" value="P:nucleobase-containing small molecule metabolic process"/>
    <property type="evidence" value="ECO:0007669"/>
    <property type="project" value="UniProtKB-ARBA"/>
</dbReference>
<dbReference type="PANTHER" id="PTHR11644">
    <property type="entry name" value="CYTIDINE DEAMINASE"/>
    <property type="match status" value="1"/>
</dbReference>
<dbReference type="Pfam" id="PF00383">
    <property type="entry name" value="dCMP_cyt_deam_1"/>
    <property type="match status" value="1"/>
</dbReference>
<evidence type="ECO:0000259" key="5">
    <source>
        <dbReference type="PROSITE" id="PS51747"/>
    </source>
</evidence>
<dbReference type="GO" id="GO:0008270">
    <property type="term" value="F:zinc ion binding"/>
    <property type="evidence" value="ECO:0007669"/>
    <property type="project" value="InterPro"/>
</dbReference>
<name>A0A2M6KAB9_9BACT</name>
<organism evidence="6 7">
    <name type="scientific">Candidatus Falkowbacteria bacterium CG11_big_fil_rev_8_21_14_0_20_39_10</name>
    <dbReference type="NCBI Taxonomy" id="1974570"/>
    <lineage>
        <taxon>Bacteria</taxon>
        <taxon>Candidatus Falkowiibacteriota</taxon>
    </lineage>
</organism>
<keyword evidence="2" id="KW-0479">Metal-binding</keyword>
<feature type="domain" description="CMP/dCMP-type deaminase" evidence="5">
    <location>
        <begin position="1"/>
        <end position="130"/>
    </location>
</feature>
<dbReference type="CDD" id="cd01283">
    <property type="entry name" value="cytidine_deaminase"/>
    <property type="match status" value="1"/>
</dbReference>
<keyword evidence="3" id="KW-0378">Hydrolase</keyword>
<protein>
    <submittedName>
        <fullName evidence="6">Cytidine deaminase</fullName>
    </submittedName>
</protein>
<dbReference type="GO" id="GO:0004126">
    <property type="term" value="F:cytidine deaminase activity"/>
    <property type="evidence" value="ECO:0007669"/>
    <property type="project" value="UniProtKB-ARBA"/>
</dbReference>
<dbReference type="PROSITE" id="PS00903">
    <property type="entry name" value="CYT_DCMP_DEAMINASES_1"/>
    <property type="match status" value="1"/>
</dbReference>
<evidence type="ECO:0000256" key="4">
    <source>
        <dbReference type="ARBA" id="ARBA00022833"/>
    </source>
</evidence>
<sequence>MKNQELIKLAAAVVKTKKTKDGLWADIGCALLSESGKIYTGVCAAAGSNTFCAEQIAIGAMITDGEYKIAKIVAVHKDESGAVFVIPPCGNCRQVMRETEESNLENTEIVLDKNKSVKLEELLPYYDWWKKQE</sequence>
<reference evidence="6 7" key="1">
    <citation type="submission" date="2017-09" db="EMBL/GenBank/DDBJ databases">
        <title>Depth-based differentiation of microbial function through sediment-hosted aquifers and enrichment of novel symbionts in the deep terrestrial subsurface.</title>
        <authorList>
            <person name="Probst A.J."/>
            <person name="Ladd B."/>
            <person name="Jarett J.K."/>
            <person name="Geller-Mcgrath D.E."/>
            <person name="Sieber C.M."/>
            <person name="Emerson J.B."/>
            <person name="Anantharaman K."/>
            <person name="Thomas B.C."/>
            <person name="Malmstrom R."/>
            <person name="Stieglmeier M."/>
            <person name="Klingl A."/>
            <person name="Woyke T."/>
            <person name="Ryan C.M."/>
            <person name="Banfield J.F."/>
        </authorList>
    </citation>
    <scope>NUCLEOTIDE SEQUENCE [LARGE SCALE GENOMIC DNA]</scope>
    <source>
        <strain evidence="6">CG11_big_fil_rev_8_21_14_0_20_39_10</strain>
    </source>
</reference>
<comment type="similarity">
    <text evidence="1">Belongs to the cytidine and deoxycytidylate deaminase family.</text>
</comment>
<dbReference type="Proteomes" id="UP000230869">
    <property type="component" value="Unassembled WGS sequence"/>
</dbReference>
<accession>A0A2M6KAB9</accession>
<dbReference type="PANTHER" id="PTHR11644:SF2">
    <property type="entry name" value="CYTIDINE DEAMINASE"/>
    <property type="match status" value="1"/>
</dbReference>
<keyword evidence="4" id="KW-0862">Zinc</keyword>
<dbReference type="InterPro" id="IPR050202">
    <property type="entry name" value="Cyt/Deoxycyt_deaminase"/>
</dbReference>
<dbReference type="InterPro" id="IPR016193">
    <property type="entry name" value="Cytidine_deaminase-like"/>
</dbReference>
<dbReference type="AlphaFoldDB" id="A0A2M6KAB9"/>
<dbReference type="GO" id="GO:0042802">
    <property type="term" value="F:identical protein binding"/>
    <property type="evidence" value="ECO:0007669"/>
    <property type="project" value="UniProtKB-ARBA"/>
</dbReference>